<feature type="compositionally biased region" description="Acidic residues" evidence="1">
    <location>
        <begin position="627"/>
        <end position="637"/>
    </location>
</feature>
<evidence type="ECO:0000256" key="2">
    <source>
        <dbReference type="SAM" id="Phobius"/>
    </source>
</evidence>
<evidence type="ECO:0000313" key="4">
    <source>
        <dbReference type="EMBL" id="CAI2181865.1"/>
    </source>
</evidence>
<keyword evidence="2" id="KW-1133">Transmembrane helix</keyword>
<evidence type="ECO:0000313" key="5">
    <source>
        <dbReference type="Proteomes" id="UP001153678"/>
    </source>
</evidence>
<keyword evidence="2" id="KW-0812">Transmembrane</keyword>
<feature type="transmembrane region" description="Helical" evidence="2">
    <location>
        <begin position="28"/>
        <end position="52"/>
    </location>
</feature>
<keyword evidence="5" id="KW-1185">Reference proteome</keyword>
<feature type="transmembrane region" description="Helical" evidence="2">
    <location>
        <begin position="300"/>
        <end position="318"/>
    </location>
</feature>
<feature type="compositionally biased region" description="Basic and acidic residues" evidence="1">
    <location>
        <begin position="520"/>
        <end position="533"/>
    </location>
</feature>
<feature type="transmembrane region" description="Helical" evidence="2">
    <location>
        <begin position="73"/>
        <end position="98"/>
    </location>
</feature>
<feature type="compositionally biased region" description="Polar residues" evidence="1">
    <location>
        <begin position="201"/>
        <end position="211"/>
    </location>
</feature>
<dbReference type="OrthoDB" id="2400216at2759"/>
<feature type="transmembrane region" description="Helical" evidence="2">
    <location>
        <begin position="110"/>
        <end position="136"/>
    </location>
</feature>
<feature type="compositionally biased region" description="Low complexity" evidence="1">
    <location>
        <begin position="225"/>
        <end position="242"/>
    </location>
</feature>
<sequence>MPFWFLTLCIIVFLLSSASTYFQAKRRYFILTCLGITGILFSLSFLIAAISLPEDKTFENLNEKEVVICHVTGILFAIQSMAILSIVFALSIDLFITFRIKDGAIKDSFILKSIIIFYCCIQPTLFIVINIILMLIEDIRIIHIEKSGWCNVRMGGNRWGVLFVRAIPLWFISIPGASIACAAIFPSLVMAIKSRIKNQESRSQSTMLSRNRTSKEYSNEIVPRSTSPTSATSPAPDGSPSDLSPSTFQSSNRISNERMALYCIIYSAINVPHSIYGLIKFFDYWKGNKILNKEDALFSDYLTAGICMATFILAFFIFSTNDSSLKQYKQACFWWKLNCFNPFYGFITRRKKDSIHVDIVGANVTKDPRESINARTILPEENNISSNETQDNLAVMVSSKNSITSKHKKRWSIFTTSQESLVESERARKKRPSTEGTITFTIDENSSPTALLFNQNTNLHTHNSSMSSTSIYSSSTAIAIEPSETLSPQSNNDPPDKPIAIPIWGGLSPAPRRIPPHYNPLRDYEDKDEEVTIKRSSSPQIRHIQINPRQTASAPTSPTLLQYRSRSPPGLSHMRTSRMSTDRYNSRRPTSPLRSPSSLISNNRSSGSSSTNYVNSSQETPTSTFEDMQEEYEDDGTDPFPSLLKLGKTFNDGIGSWRSSNPLTLGTRSVRLSNSGAFNSRVWDRPDTEAISIISSSSTMDSLRNTGNLSRSGSLPITNYVNGNNSRIESQKK</sequence>
<feature type="transmembrane region" description="Helical" evidence="2">
    <location>
        <begin position="259"/>
        <end position="279"/>
    </location>
</feature>
<feature type="compositionally biased region" description="Low complexity" evidence="1">
    <location>
        <begin position="587"/>
        <end position="617"/>
    </location>
</feature>
<comment type="caution">
    <text evidence="4">The sequence shown here is derived from an EMBL/GenBank/DDBJ whole genome shotgun (WGS) entry which is preliminary data.</text>
</comment>
<protein>
    <submittedName>
        <fullName evidence="4">4108_t:CDS:1</fullName>
    </submittedName>
</protein>
<evidence type="ECO:0000256" key="1">
    <source>
        <dbReference type="SAM" id="MobiDB-lite"/>
    </source>
</evidence>
<feature type="region of interest" description="Disordered" evidence="1">
    <location>
        <begin position="484"/>
        <end position="643"/>
    </location>
</feature>
<name>A0A9W4X2K6_9GLOM</name>
<keyword evidence="3" id="KW-0732">Signal</keyword>
<dbReference type="AlphaFoldDB" id="A0A9W4X2K6"/>
<feature type="region of interest" description="Disordered" evidence="1">
    <location>
        <begin position="201"/>
        <end position="250"/>
    </location>
</feature>
<evidence type="ECO:0000256" key="3">
    <source>
        <dbReference type="SAM" id="SignalP"/>
    </source>
</evidence>
<feature type="transmembrane region" description="Helical" evidence="2">
    <location>
        <begin position="162"/>
        <end position="185"/>
    </location>
</feature>
<organism evidence="4 5">
    <name type="scientific">Funneliformis geosporum</name>
    <dbReference type="NCBI Taxonomy" id="1117311"/>
    <lineage>
        <taxon>Eukaryota</taxon>
        <taxon>Fungi</taxon>
        <taxon>Fungi incertae sedis</taxon>
        <taxon>Mucoromycota</taxon>
        <taxon>Glomeromycotina</taxon>
        <taxon>Glomeromycetes</taxon>
        <taxon>Glomerales</taxon>
        <taxon>Glomeraceae</taxon>
        <taxon>Funneliformis</taxon>
    </lineage>
</organism>
<keyword evidence="2" id="KW-0472">Membrane</keyword>
<reference evidence="4" key="1">
    <citation type="submission" date="2022-08" db="EMBL/GenBank/DDBJ databases">
        <authorList>
            <person name="Kallberg Y."/>
            <person name="Tangrot J."/>
            <person name="Rosling A."/>
        </authorList>
    </citation>
    <scope>NUCLEOTIDE SEQUENCE</scope>
    <source>
        <strain evidence="4">Wild A</strain>
    </source>
</reference>
<dbReference type="Proteomes" id="UP001153678">
    <property type="component" value="Unassembled WGS sequence"/>
</dbReference>
<accession>A0A9W4X2K6</accession>
<gene>
    <name evidence="4" type="ORF">FWILDA_LOCUS10297</name>
</gene>
<feature type="signal peptide" evidence="3">
    <location>
        <begin position="1"/>
        <end position="20"/>
    </location>
</feature>
<feature type="chain" id="PRO_5040909737" evidence="3">
    <location>
        <begin position="21"/>
        <end position="733"/>
    </location>
</feature>
<feature type="compositionally biased region" description="Polar residues" evidence="1">
    <location>
        <begin position="547"/>
        <end position="565"/>
    </location>
</feature>
<proteinExistence type="predicted"/>
<dbReference type="EMBL" id="CAMKVN010002614">
    <property type="protein sequence ID" value="CAI2181865.1"/>
    <property type="molecule type" value="Genomic_DNA"/>
</dbReference>
<feature type="compositionally biased region" description="Polar residues" evidence="1">
    <location>
        <begin position="484"/>
        <end position="493"/>
    </location>
</feature>